<feature type="domain" description="YdbS-like PH" evidence="3">
    <location>
        <begin position="83"/>
        <end position="147"/>
    </location>
</feature>
<dbReference type="Pfam" id="PF03703">
    <property type="entry name" value="bPH_2"/>
    <property type="match status" value="1"/>
</dbReference>
<evidence type="ECO:0000256" key="2">
    <source>
        <dbReference type="SAM" id="Phobius"/>
    </source>
</evidence>
<dbReference type="InterPro" id="IPR005182">
    <property type="entry name" value="YdbS-like_PH"/>
</dbReference>
<organism evidence="4 5">
    <name type="scientific">Leucobacter ruminantium</name>
    <dbReference type="NCBI Taxonomy" id="1289170"/>
    <lineage>
        <taxon>Bacteria</taxon>
        <taxon>Bacillati</taxon>
        <taxon>Actinomycetota</taxon>
        <taxon>Actinomycetes</taxon>
        <taxon>Micrococcales</taxon>
        <taxon>Microbacteriaceae</taxon>
        <taxon>Leucobacter</taxon>
    </lineage>
</organism>
<keyword evidence="5" id="KW-1185">Reference proteome</keyword>
<feature type="transmembrane region" description="Helical" evidence="2">
    <location>
        <begin position="59"/>
        <end position="84"/>
    </location>
</feature>
<sequence length="231" mass="24208">MPHTDLDAMLGPPPSSYAQPEAVVLRLRRHGRRLVLPVLVLIVVAAAAGFWVGALSEPWMNLAAAAGAALAALLLGVVPILLWLTRRVTVTTRRVILRHGVFVRHRSEVALSRVREVRSRRTPGQRLFGSGSIDLLVGSESIRIEDVPGAGVVTDALQELVERNYEHSTRAFGMPGVPGAPAGLGTPGGAGTPSAQAFPAAAGHDPTAVFPQSALGGRPPAADPSAPVSFW</sequence>
<keyword evidence="2" id="KW-1133">Transmembrane helix</keyword>
<gene>
    <name evidence="4" type="ORF">J4H91_10805</name>
</gene>
<dbReference type="PANTHER" id="PTHR34473:SF3">
    <property type="entry name" value="TRANSMEMBRANE PROTEIN-RELATED"/>
    <property type="match status" value="1"/>
</dbReference>
<keyword evidence="2" id="KW-0812">Transmembrane</keyword>
<accession>A0A939LVY4</accession>
<dbReference type="PANTHER" id="PTHR34473">
    <property type="entry name" value="UPF0699 TRANSMEMBRANE PROTEIN YDBS"/>
    <property type="match status" value="1"/>
</dbReference>
<dbReference type="AlphaFoldDB" id="A0A939LVY4"/>
<feature type="region of interest" description="Disordered" evidence="1">
    <location>
        <begin position="172"/>
        <end position="193"/>
    </location>
</feature>
<evidence type="ECO:0000313" key="5">
    <source>
        <dbReference type="Proteomes" id="UP000664398"/>
    </source>
</evidence>
<proteinExistence type="predicted"/>
<feature type="region of interest" description="Disordered" evidence="1">
    <location>
        <begin position="211"/>
        <end position="231"/>
    </location>
</feature>
<feature type="transmembrane region" description="Helical" evidence="2">
    <location>
        <begin position="34"/>
        <end position="53"/>
    </location>
</feature>
<evidence type="ECO:0000313" key="4">
    <source>
        <dbReference type="EMBL" id="MBO1805799.1"/>
    </source>
</evidence>
<dbReference type="Proteomes" id="UP000664398">
    <property type="component" value="Unassembled WGS sequence"/>
</dbReference>
<name>A0A939LVY4_9MICO</name>
<comment type="caution">
    <text evidence="4">The sequence shown here is derived from an EMBL/GenBank/DDBJ whole genome shotgun (WGS) entry which is preliminary data.</text>
</comment>
<evidence type="ECO:0000259" key="3">
    <source>
        <dbReference type="Pfam" id="PF03703"/>
    </source>
</evidence>
<dbReference type="EMBL" id="JAGDYL010000019">
    <property type="protein sequence ID" value="MBO1805799.1"/>
    <property type="molecule type" value="Genomic_DNA"/>
</dbReference>
<keyword evidence="2" id="KW-0472">Membrane</keyword>
<evidence type="ECO:0000256" key="1">
    <source>
        <dbReference type="SAM" id="MobiDB-lite"/>
    </source>
</evidence>
<feature type="compositionally biased region" description="Low complexity" evidence="1">
    <location>
        <begin position="172"/>
        <end position="184"/>
    </location>
</feature>
<reference evidence="4" key="1">
    <citation type="submission" date="2021-03" db="EMBL/GenBank/DDBJ databases">
        <title>Leucobacter chromiisoli sp. nov., isolated from chromium-containing soil of chemical plant.</title>
        <authorList>
            <person name="Xu Z."/>
        </authorList>
    </citation>
    <scope>NUCLEOTIDE SEQUENCE</scope>
    <source>
        <strain evidence="4">A2</strain>
    </source>
</reference>
<dbReference type="RefSeq" id="WP_208046271.1">
    <property type="nucleotide sequence ID" value="NZ_JAGDYL010000019.1"/>
</dbReference>
<protein>
    <submittedName>
        <fullName evidence="4">PH domain-containing protein</fullName>
    </submittedName>
</protein>